<dbReference type="InterPro" id="IPR008927">
    <property type="entry name" value="6-PGluconate_DH-like_C_sf"/>
</dbReference>
<dbReference type="Proteomes" id="UP001319827">
    <property type="component" value="Chromosome"/>
</dbReference>
<comment type="function">
    <text evidence="4">Catalyzes the reduction of 1-pyrroline-5-carboxylate (PCA) to L-proline.</text>
</comment>
<sequence length="270" mass="28425">MESVGKIGFIGGGNMAEAFIKGVIKAGLPISEIHVSEPNEQRRDHVVEAYGVRAEEDNASLVKACDTIFLAVKPQIAEEVLGEISGAFTKDKILISIAAGVSTASLEKFLNDSPRVVRAMPNTPALVGMGATALCRGRFATKDDLQVARKLFESVGIVQVVEESQMDAVTGLSGSGPGYVFTVIEALADGGVQEGLRKDVALALAVQTVLGSALLAKETREHPALLRDQVCSPGGTTIAAVRVLEERGLRATLMEAVSAASRRSRELGQK</sequence>
<dbReference type="PANTHER" id="PTHR11645">
    <property type="entry name" value="PYRROLINE-5-CARBOXYLATE REDUCTASE"/>
    <property type="match status" value="1"/>
</dbReference>
<evidence type="ECO:0000259" key="7">
    <source>
        <dbReference type="Pfam" id="PF03807"/>
    </source>
</evidence>
<proteinExistence type="inferred from homology"/>
<reference evidence="9 10" key="2">
    <citation type="journal article" date="2021" name="Int. J. Syst. Evol. Microbiol.">
        <title>Isolation and Polyphasic Characterization of Desulfuromonas versatilis sp. Nov., an Electrogenic Bacteria Capable of Versatile Metabolism Isolated from a Graphene Oxide-Reducing Enrichment Culture.</title>
        <authorList>
            <person name="Xie L."/>
            <person name="Yoshida N."/>
            <person name="Ishii S."/>
            <person name="Meng L."/>
        </authorList>
    </citation>
    <scope>NUCLEOTIDE SEQUENCE [LARGE SCALE GENOMIC DNA]</scope>
    <source>
        <strain evidence="9 10">NIT-T3</strain>
    </source>
</reference>
<dbReference type="PIRSF" id="PIRSF000193">
    <property type="entry name" value="Pyrrol-5-carb_rd"/>
    <property type="match status" value="1"/>
</dbReference>
<dbReference type="Pfam" id="PF03807">
    <property type="entry name" value="F420_oxidored"/>
    <property type="match status" value="1"/>
</dbReference>
<dbReference type="InterPro" id="IPR029036">
    <property type="entry name" value="P5CR_dimer"/>
</dbReference>
<dbReference type="InterPro" id="IPR053790">
    <property type="entry name" value="P5CR-like_CS"/>
</dbReference>
<keyword evidence="2 4" id="KW-0521">NADP</keyword>
<comment type="pathway">
    <text evidence="4 6">Amino-acid biosynthesis; L-proline biosynthesis; L-proline from L-glutamate 5-semialdehyde: step 1/1.</text>
</comment>
<dbReference type="SUPFAM" id="SSF51735">
    <property type="entry name" value="NAD(P)-binding Rossmann-fold domains"/>
    <property type="match status" value="1"/>
</dbReference>
<dbReference type="EC" id="1.5.1.2" evidence="4 5"/>
<dbReference type="PANTHER" id="PTHR11645:SF0">
    <property type="entry name" value="PYRROLINE-5-CARBOXYLATE REDUCTASE 3"/>
    <property type="match status" value="1"/>
</dbReference>
<protein>
    <recommendedName>
        <fullName evidence="4 5">Pyrroline-5-carboxylate reductase</fullName>
        <shortName evidence="4">P5C reductase</shortName>
        <shortName evidence="4">P5CR</shortName>
        <ecNumber evidence="4 5">1.5.1.2</ecNumber>
    </recommendedName>
    <alternativeName>
        <fullName evidence="4">PCA reductase</fullName>
    </alternativeName>
</protein>
<feature type="domain" description="Pyrroline-5-carboxylate reductase catalytic N-terminal" evidence="7">
    <location>
        <begin position="6"/>
        <end position="100"/>
    </location>
</feature>
<accession>A0ABN6E259</accession>
<dbReference type="Gene3D" id="3.40.50.720">
    <property type="entry name" value="NAD(P)-binding Rossmann-like Domain"/>
    <property type="match status" value="1"/>
</dbReference>
<dbReference type="InterPro" id="IPR028939">
    <property type="entry name" value="P5C_Rdtase_cat_N"/>
</dbReference>
<dbReference type="InterPro" id="IPR000304">
    <property type="entry name" value="Pyrroline-COOH_reductase"/>
</dbReference>
<dbReference type="InterPro" id="IPR036291">
    <property type="entry name" value="NAD(P)-bd_dom_sf"/>
</dbReference>
<keyword evidence="4 6" id="KW-0641">Proline biosynthesis</keyword>
<organism evidence="9 10">
    <name type="scientific">Desulfuromonas versatilis</name>
    <dbReference type="NCBI Taxonomy" id="2802975"/>
    <lineage>
        <taxon>Bacteria</taxon>
        <taxon>Pseudomonadati</taxon>
        <taxon>Thermodesulfobacteriota</taxon>
        <taxon>Desulfuromonadia</taxon>
        <taxon>Desulfuromonadales</taxon>
        <taxon>Desulfuromonadaceae</taxon>
        <taxon>Desulfuromonas</taxon>
    </lineage>
</organism>
<gene>
    <name evidence="4 9" type="primary">proC</name>
    <name evidence="9" type="ORF">DESUT3_34570</name>
</gene>
<keyword evidence="10" id="KW-1185">Reference proteome</keyword>
<dbReference type="HAMAP" id="MF_01925">
    <property type="entry name" value="P5C_reductase"/>
    <property type="match status" value="1"/>
</dbReference>
<dbReference type="Pfam" id="PF14748">
    <property type="entry name" value="P5CR_dimer"/>
    <property type="match status" value="1"/>
</dbReference>
<evidence type="ECO:0000256" key="2">
    <source>
        <dbReference type="ARBA" id="ARBA00022857"/>
    </source>
</evidence>
<comment type="catalytic activity">
    <reaction evidence="4 6">
        <text>L-proline + NADP(+) = (S)-1-pyrroline-5-carboxylate + NADPH + 2 H(+)</text>
        <dbReference type="Rhea" id="RHEA:14109"/>
        <dbReference type="ChEBI" id="CHEBI:15378"/>
        <dbReference type="ChEBI" id="CHEBI:17388"/>
        <dbReference type="ChEBI" id="CHEBI:57783"/>
        <dbReference type="ChEBI" id="CHEBI:58349"/>
        <dbReference type="ChEBI" id="CHEBI:60039"/>
        <dbReference type="EC" id="1.5.1.2"/>
    </reaction>
</comment>
<reference evidence="9 10" key="1">
    <citation type="journal article" date="2016" name="C (Basel)">
        <title>Selective Growth of and Electricity Production by Marine Exoelectrogenic Bacteria in Self-Aggregated Hydrogel of Microbially Reduced Graphene Oxide.</title>
        <authorList>
            <person name="Yoshida N."/>
            <person name="Goto Y."/>
            <person name="Miyata Y."/>
        </authorList>
    </citation>
    <scope>NUCLEOTIDE SEQUENCE [LARGE SCALE GENOMIC DNA]</scope>
    <source>
        <strain evidence="9 10">NIT-T3</strain>
    </source>
</reference>
<evidence type="ECO:0000256" key="1">
    <source>
        <dbReference type="ARBA" id="ARBA00005525"/>
    </source>
</evidence>
<keyword evidence="3 4" id="KW-0560">Oxidoreductase</keyword>
<name>A0ABN6E259_9BACT</name>
<dbReference type="RefSeq" id="WP_221249768.1">
    <property type="nucleotide sequence ID" value="NZ_AP024355.1"/>
</dbReference>
<evidence type="ECO:0000313" key="9">
    <source>
        <dbReference type="EMBL" id="BCR06388.1"/>
    </source>
</evidence>
<dbReference type="EMBL" id="AP024355">
    <property type="protein sequence ID" value="BCR06388.1"/>
    <property type="molecule type" value="Genomic_DNA"/>
</dbReference>
<dbReference type="SUPFAM" id="SSF48179">
    <property type="entry name" value="6-phosphogluconate dehydrogenase C-terminal domain-like"/>
    <property type="match status" value="1"/>
</dbReference>
<evidence type="ECO:0000256" key="4">
    <source>
        <dbReference type="HAMAP-Rule" id="MF_01925"/>
    </source>
</evidence>
<comment type="subcellular location">
    <subcellularLocation>
        <location evidence="4">Cytoplasm</location>
    </subcellularLocation>
</comment>
<evidence type="ECO:0000256" key="6">
    <source>
        <dbReference type="RuleBase" id="RU003903"/>
    </source>
</evidence>
<keyword evidence="4" id="KW-0963">Cytoplasm</keyword>
<dbReference type="Gene3D" id="1.10.3730.10">
    <property type="entry name" value="ProC C-terminal domain-like"/>
    <property type="match status" value="1"/>
</dbReference>
<evidence type="ECO:0000256" key="5">
    <source>
        <dbReference type="NCBIfam" id="TIGR00112"/>
    </source>
</evidence>
<comment type="similarity">
    <text evidence="1 4 6">Belongs to the pyrroline-5-carboxylate reductase family.</text>
</comment>
<evidence type="ECO:0000256" key="3">
    <source>
        <dbReference type="ARBA" id="ARBA00023002"/>
    </source>
</evidence>
<keyword evidence="4 6" id="KW-0028">Amino-acid biosynthesis</keyword>
<evidence type="ECO:0000313" key="10">
    <source>
        <dbReference type="Proteomes" id="UP001319827"/>
    </source>
</evidence>
<comment type="catalytic activity">
    <reaction evidence="4">
        <text>L-proline + NAD(+) = (S)-1-pyrroline-5-carboxylate + NADH + 2 H(+)</text>
        <dbReference type="Rhea" id="RHEA:14105"/>
        <dbReference type="ChEBI" id="CHEBI:15378"/>
        <dbReference type="ChEBI" id="CHEBI:17388"/>
        <dbReference type="ChEBI" id="CHEBI:57540"/>
        <dbReference type="ChEBI" id="CHEBI:57945"/>
        <dbReference type="ChEBI" id="CHEBI:60039"/>
        <dbReference type="EC" id="1.5.1.2"/>
    </reaction>
</comment>
<feature type="domain" description="Pyrroline-5-carboxylate reductase dimerisation" evidence="8">
    <location>
        <begin position="163"/>
        <end position="267"/>
    </location>
</feature>
<dbReference type="NCBIfam" id="TIGR00112">
    <property type="entry name" value="proC"/>
    <property type="match status" value="1"/>
</dbReference>
<dbReference type="PROSITE" id="PS00521">
    <property type="entry name" value="P5CR"/>
    <property type="match status" value="1"/>
</dbReference>
<evidence type="ECO:0000259" key="8">
    <source>
        <dbReference type="Pfam" id="PF14748"/>
    </source>
</evidence>